<name>A0AAV4NSG6_9ARAC</name>
<dbReference type="Proteomes" id="UP001054837">
    <property type="component" value="Unassembled WGS sequence"/>
</dbReference>
<dbReference type="PANTHER" id="PTHR19446">
    <property type="entry name" value="REVERSE TRANSCRIPTASES"/>
    <property type="match status" value="1"/>
</dbReference>
<sequence>MVTLQAQFHFPWSNVPSPPSNQLDNSDFIPVTRQEIEALISSIKSHKAPGPDGLPGEIIKEIFYANKTWFTALLNNLLQRGIFPSPCKIAKIVLIDKDLKTMDHPSHFRPICLYLAGGKS</sequence>
<organism evidence="1 2">
    <name type="scientific">Caerostris darwini</name>
    <dbReference type="NCBI Taxonomy" id="1538125"/>
    <lineage>
        <taxon>Eukaryota</taxon>
        <taxon>Metazoa</taxon>
        <taxon>Ecdysozoa</taxon>
        <taxon>Arthropoda</taxon>
        <taxon>Chelicerata</taxon>
        <taxon>Arachnida</taxon>
        <taxon>Araneae</taxon>
        <taxon>Araneomorphae</taxon>
        <taxon>Entelegynae</taxon>
        <taxon>Araneoidea</taxon>
        <taxon>Araneidae</taxon>
        <taxon>Caerostris</taxon>
    </lineage>
</organism>
<gene>
    <name evidence="1" type="primary">PO11_290</name>
    <name evidence="1" type="ORF">CDAR_617091</name>
</gene>
<dbReference type="AlphaFoldDB" id="A0AAV4NSG6"/>
<proteinExistence type="predicted"/>
<reference evidence="1 2" key="1">
    <citation type="submission" date="2021-06" db="EMBL/GenBank/DDBJ databases">
        <title>Caerostris darwini draft genome.</title>
        <authorList>
            <person name="Kono N."/>
            <person name="Arakawa K."/>
        </authorList>
    </citation>
    <scope>NUCLEOTIDE SEQUENCE [LARGE SCALE GENOMIC DNA]</scope>
</reference>
<protein>
    <submittedName>
        <fullName evidence="1">Retrovirus-related Pol polyprotein from type-1 retrotransposable element R1</fullName>
    </submittedName>
</protein>
<keyword evidence="2" id="KW-1185">Reference proteome</keyword>
<accession>A0AAV4NSG6</accession>
<dbReference type="EMBL" id="BPLQ01002024">
    <property type="protein sequence ID" value="GIX87721.1"/>
    <property type="molecule type" value="Genomic_DNA"/>
</dbReference>
<evidence type="ECO:0000313" key="1">
    <source>
        <dbReference type="EMBL" id="GIX87721.1"/>
    </source>
</evidence>
<evidence type="ECO:0000313" key="2">
    <source>
        <dbReference type="Proteomes" id="UP001054837"/>
    </source>
</evidence>
<comment type="caution">
    <text evidence="1">The sequence shown here is derived from an EMBL/GenBank/DDBJ whole genome shotgun (WGS) entry which is preliminary data.</text>
</comment>